<dbReference type="EMBL" id="PRDS01000004">
    <property type="protein sequence ID" value="PPB80829.1"/>
    <property type="molecule type" value="Genomic_DNA"/>
</dbReference>
<evidence type="ECO:0000313" key="6">
    <source>
        <dbReference type="Proteomes" id="UP000239736"/>
    </source>
</evidence>
<dbReference type="GO" id="GO:0006974">
    <property type="term" value="P:DNA damage response"/>
    <property type="evidence" value="ECO:0007669"/>
    <property type="project" value="TreeGrafter"/>
</dbReference>
<dbReference type="InterPro" id="IPR011611">
    <property type="entry name" value="PfkB_dom"/>
</dbReference>
<evidence type="ECO:0000313" key="5">
    <source>
        <dbReference type="EMBL" id="PPB80829.1"/>
    </source>
</evidence>
<name>A0A2S5JHE1_9RHOB</name>
<dbReference type="AlphaFoldDB" id="A0A2S5JHE1"/>
<dbReference type="InterPro" id="IPR029056">
    <property type="entry name" value="Ribokinase-like"/>
</dbReference>
<dbReference type="GO" id="GO:0008673">
    <property type="term" value="F:2-dehydro-3-deoxygluconokinase activity"/>
    <property type="evidence" value="ECO:0007669"/>
    <property type="project" value="TreeGrafter"/>
</dbReference>
<dbReference type="Gene3D" id="3.40.1190.20">
    <property type="match status" value="1"/>
</dbReference>
<evidence type="ECO:0000259" key="4">
    <source>
        <dbReference type="Pfam" id="PF00294"/>
    </source>
</evidence>
<dbReference type="InterPro" id="IPR050306">
    <property type="entry name" value="PfkB_Carbo_kinase"/>
</dbReference>
<proteinExistence type="inferred from homology"/>
<comment type="caution">
    <text evidence="5">The sequence shown here is derived from an EMBL/GenBank/DDBJ whole genome shotgun (WGS) entry which is preliminary data.</text>
</comment>
<dbReference type="Pfam" id="PF00294">
    <property type="entry name" value="PfkB"/>
    <property type="match status" value="1"/>
</dbReference>
<keyword evidence="3 5" id="KW-0418">Kinase</keyword>
<feature type="domain" description="Carbohydrate kinase PfkB" evidence="4">
    <location>
        <begin position="4"/>
        <end position="297"/>
    </location>
</feature>
<dbReference type="GO" id="GO:0042840">
    <property type="term" value="P:D-glucuronate catabolic process"/>
    <property type="evidence" value="ECO:0007669"/>
    <property type="project" value="TreeGrafter"/>
</dbReference>
<dbReference type="SUPFAM" id="SSF53613">
    <property type="entry name" value="Ribokinase-like"/>
    <property type="match status" value="1"/>
</dbReference>
<dbReference type="GO" id="GO:0019698">
    <property type="term" value="P:D-galacturonate catabolic process"/>
    <property type="evidence" value="ECO:0007669"/>
    <property type="project" value="TreeGrafter"/>
</dbReference>
<comment type="similarity">
    <text evidence="1">Belongs to the carbohydrate kinase PfkB family.</text>
</comment>
<dbReference type="RefSeq" id="WP_104070541.1">
    <property type="nucleotide sequence ID" value="NZ_PRDS01000004.1"/>
</dbReference>
<gene>
    <name evidence="5" type="ORF">LV82_01561</name>
</gene>
<organism evidence="5 6">
    <name type="scientific">Albidovulum inexpectatum</name>
    <dbReference type="NCBI Taxonomy" id="196587"/>
    <lineage>
        <taxon>Bacteria</taxon>
        <taxon>Pseudomonadati</taxon>
        <taxon>Pseudomonadota</taxon>
        <taxon>Alphaproteobacteria</taxon>
        <taxon>Rhodobacterales</taxon>
        <taxon>Paracoccaceae</taxon>
        <taxon>Albidovulum</taxon>
    </lineage>
</organism>
<dbReference type="PANTHER" id="PTHR43085">
    <property type="entry name" value="HEXOKINASE FAMILY MEMBER"/>
    <property type="match status" value="1"/>
</dbReference>
<evidence type="ECO:0000256" key="1">
    <source>
        <dbReference type="ARBA" id="ARBA00010688"/>
    </source>
</evidence>
<dbReference type="OrthoDB" id="9776822at2"/>
<accession>A0A2S5JHE1</accession>
<dbReference type="Proteomes" id="UP000239736">
    <property type="component" value="Unassembled WGS sequence"/>
</dbReference>
<keyword evidence="6" id="KW-1185">Reference proteome</keyword>
<reference evidence="5 6" key="1">
    <citation type="submission" date="2018-01" db="EMBL/GenBank/DDBJ databases">
        <title>Genomic Encyclopedia of Archaeal and Bacterial Type Strains, Phase II (KMG-II): from individual species to whole genera.</title>
        <authorList>
            <person name="Goeker M."/>
        </authorList>
    </citation>
    <scope>NUCLEOTIDE SEQUENCE [LARGE SCALE GENOMIC DNA]</scope>
    <source>
        <strain evidence="5 6">DSM 12048</strain>
    </source>
</reference>
<evidence type="ECO:0000256" key="2">
    <source>
        <dbReference type="ARBA" id="ARBA00022679"/>
    </source>
</evidence>
<dbReference type="GO" id="GO:0005829">
    <property type="term" value="C:cytosol"/>
    <property type="evidence" value="ECO:0007669"/>
    <property type="project" value="TreeGrafter"/>
</dbReference>
<dbReference type="CDD" id="cd01166">
    <property type="entry name" value="KdgK"/>
    <property type="match status" value="1"/>
</dbReference>
<dbReference type="PANTHER" id="PTHR43085:SF15">
    <property type="entry name" value="2-DEHYDRO-3-DEOXYGLUCONOKINASE"/>
    <property type="match status" value="1"/>
</dbReference>
<sequence>MTRTLLSIGECMIELAPRSEDCLTMGFAGDTFNTAWYARRSLRPGDDIDIAYLSAVGDDTPSMRMTDFIRDAGIRPILRVRQGRSVGLYLISLNNGERSFSYWRDSSAARSLADDLEELPVKGQGDLVFISGITLAILPQAGRKRLYAALENARRNGVTVAFDPNLRPRLWSDTDEMRREIMRAASLADILLPSHEDEATHFGDRDPHATARRYLAACSAPGAMVVVKDGPGPVRIYAGGTHWDVPTVKSPHVEDTTAAGDSFNGRFLVGLMRGEPVAEAARAACQLAAQVIGKRGALVAVDGVS</sequence>
<protein>
    <submittedName>
        <fullName evidence="5">2-dehydro-3-deoxygluconokinase</fullName>
    </submittedName>
</protein>
<evidence type="ECO:0000256" key="3">
    <source>
        <dbReference type="ARBA" id="ARBA00022777"/>
    </source>
</evidence>
<keyword evidence="2" id="KW-0808">Transferase</keyword>